<dbReference type="SUPFAM" id="SSF52777">
    <property type="entry name" value="CoA-dependent acyltransferases"/>
    <property type="match status" value="2"/>
</dbReference>
<reference evidence="1" key="1">
    <citation type="submission" date="2020-01" db="EMBL/GenBank/DDBJ databases">
        <authorList>
            <consortium name="DOE Joint Genome Institute"/>
            <person name="Haridas S."/>
            <person name="Albert R."/>
            <person name="Binder M."/>
            <person name="Bloem J."/>
            <person name="Labutti K."/>
            <person name="Salamov A."/>
            <person name="Andreopoulos B."/>
            <person name="Baker S.E."/>
            <person name="Barry K."/>
            <person name="Bills G."/>
            <person name="Bluhm B.H."/>
            <person name="Cannon C."/>
            <person name="Castanera R."/>
            <person name="Culley D.E."/>
            <person name="Daum C."/>
            <person name="Ezra D."/>
            <person name="Gonzalez J.B."/>
            <person name="Henrissat B."/>
            <person name="Kuo A."/>
            <person name="Liang C."/>
            <person name="Lipzen A."/>
            <person name="Lutzoni F."/>
            <person name="Magnuson J."/>
            <person name="Mondo S."/>
            <person name="Nolan M."/>
            <person name="Ohm R."/>
            <person name="Pangilinan J."/>
            <person name="Park H.-J."/>
            <person name="Ramirez L."/>
            <person name="Alfaro M."/>
            <person name="Sun H."/>
            <person name="Tritt A."/>
            <person name="Yoshinaga Y."/>
            <person name="Zwiers L.-H."/>
            <person name="Turgeon B.G."/>
            <person name="Goodwin S.B."/>
            <person name="Spatafora J.W."/>
            <person name="Crous P.W."/>
            <person name="Grigoriev I.V."/>
        </authorList>
    </citation>
    <scope>NUCLEOTIDE SEQUENCE</scope>
    <source>
        <strain evidence="1">IPT5</strain>
    </source>
</reference>
<dbReference type="Gene3D" id="3.30.559.30">
    <property type="entry name" value="Nonribosomal peptide synthetase, condensation domain"/>
    <property type="match status" value="1"/>
</dbReference>
<dbReference type="PANTHER" id="PTHR28037">
    <property type="entry name" value="ALCOHOL O-ACETYLTRANSFERASE 1-RELATED"/>
    <property type="match status" value="1"/>
</dbReference>
<keyword evidence="2" id="KW-1185">Reference proteome</keyword>
<evidence type="ECO:0000313" key="1">
    <source>
        <dbReference type="EMBL" id="KAF2845546.1"/>
    </source>
</evidence>
<dbReference type="AlphaFoldDB" id="A0A6A7AQG9"/>
<dbReference type="Gene3D" id="3.30.559.10">
    <property type="entry name" value="Chloramphenicol acetyltransferase-like domain"/>
    <property type="match status" value="1"/>
</dbReference>
<dbReference type="Proteomes" id="UP000799423">
    <property type="component" value="Unassembled WGS sequence"/>
</dbReference>
<dbReference type="InterPro" id="IPR010828">
    <property type="entry name" value="Atf2/Sli1-like"/>
</dbReference>
<dbReference type="OrthoDB" id="2150604at2759"/>
<dbReference type="EMBL" id="MU006345">
    <property type="protein sequence ID" value="KAF2845546.1"/>
    <property type="molecule type" value="Genomic_DNA"/>
</dbReference>
<protein>
    <recommendedName>
        <fullName evidence="3">Alcohol acetyltransferase</fullName>
    </recommendedName>
</protein>
<dbReference type="InterPro" id="IPR052058">
    <property type="entry name" value="Alcohol_O-acetyltransferase"/>
</dbReference>
<dbReference type="GO" id="GO:0008080">
    <property type="term" value="F:N-acetyltransferase activity"/>
    <property type="evidence" value="ECO:0007669"/>
    <property type="project" value="TreeGrafter"/>
</dbReference>
<accession>A0A6A7AQG9</accession>
<sequence>MIDLMKLEKLRTCGRLETFSTARHHLGLYKLVGCTATYTSTKSGASIEQLIFAAVRHVVLKHPNLSAIPISEDQSYPNVYFARLPEIDLRTCVEFHIRKSPLPGDGERDEELEALLTKEHQRDFKHEHGPYTFWRLVVLTCCDDSNVFTASWFFHHALADGASAVIFHESFLAGLMNADWETESEPIVSSPDTALLPPLEELHPMSISWPFFLQAISRALLPSIFDRRPHGLWTGKCVPEIISSQSVPCHRTTVLSAQETTALARACRRETTSVTAALQCLLGAVLLANLPDTEYDRICIQGPMSIRPLLAVKHDQMTNAISAYSYVHTRATATVGVEEESQETVMRHFSWDEARAVKSTIAAVVAKQGRDNPIALLKYVSDMPKYFLDKRGKPRMPSAEMSNIGLWKSKQGGEDDWAIGRMTFSQCPALTSSPMAVNIITGGDGNAVVHFCWNPEAVEERFMDGVIEQFQLGVEALLLE</sequence>
<dbReference type="Pfam" id="PF07247">
    <property type="entry name" value="AATase"/>
    <property type="match status" value="1"/>
</dbReference>
<evidence type="ECO:0000313" key="2">
    <source>
        <dbReference type="Proteomes" id="UP000799423"/>
    </source>
</evidence>
<dbReference type="InterPro" id="IPR023213">
    <property type="entry name" value="CAT-like_dom_sf"/>
</dbReference>
<gene>
    <name evidence="1" type="ORF">T440DRAFT_263879</name>
</gene>
<evidence type="ECO:0008006" key="3">
    <source>
        <dbReference type="Google" id="ProtNLM"/>
    </source>
</evidence>
<name>A0A6A7AQG9_9PLEO</name>
<dbReference type="PANTHER" id="PTHR28037:SF1">
    <property type="entry name" value="ALCOHOL O-ACETYLTRANSFERASE 1-RELATED"/>
    <property type="match status" value="1"/>
</dbReference>
<proteinExistence type="predicted"/>
<organism evidence="1 2">
    <name type="scientific">Plenodomus tracheiphilus IPT5</name>
    <dbReference type="NCBI Taxonomy" id="1408161"/>
    <lineage>
        <taxon>Eukaryota</taxon>
        <taxon>Fungi</taxon>
        <taxon>Dikarya</taxon>
        <taxon>Ascomycota</taxon>
        <taxon>Pezizomycotina</taxon>
        <taxon>Dothideomycetes</taxon>
        <taxon>Pleosporomycetidae</taxon>
        <taxon>Pleosporales</taxon>
        <taxon>Pleosporineae</taxon>
        <taxon>Leptosphaeriaceae</taxon>
        <taxon>Plenodomus</taxon>
    </lineage>
</organism>